<keyword evidence="2" id="KW-0812">Transmembrane</keyword>
<feature type="transmembrane region" description="Helical" evidence="2">
    <location>
        <begin position="233"/>
        <end position="257"/>
    </location>
</feature>
<evidence type="ECO:0000313" key="3">
    <source>
        <dbReference type="EMBL" id="TWI80526.1"/>
    </source>
</evidence>
<evidence type="ECO:0000256" key="2">
    <source>
        <dbReference type="SAM" id="Phobius"/>
    </source>
</evidence>
<gene>
    <name evidence="3" type="ORF">IQ13_3204</name>
</gene>
<organism evidence="3 4">
    <name type="scientific">Lacibacter cauensis</name>
    <dbReference type="NCBI Taxonomy" id="510947"/>
    <lineage>
        <taxon>Bacteria</taxon>
        <taxon>Pseudomonadati</taxon>
        <taxon>Bacteroidota</taxon>
        <taxon>Chitinophagia</taxon>
        <taxon>Chitinophagales</taxon>
        <taxon>Chitinophagaceae</taxon>
        <taxon>Lacibacter</taxon>
    </lineage>
</organism>
<accession>A0A562SID4</accession>
<reference evidence="3 4" key="1">
    <citation type="journal article" date="2015" name="Stand. Genomic Sci.">
        <title>Genomic Encyclopedia of Bacterial and Archaeal Type Strains, Phase III: the genomes of soil and plant-associated and newly described type strains.</title>
        <authorList>
            <person name="Whitman W.B."/>
            <person name="Woyke T."/>
            <person name="Klenk H.P."/>
            <person name="Zhou Y."/>
            <person name="Lilburn T.G."/>
            <person name="Beck B.J."/>
            <person name="De Vos P."/>
            <person name="Vandamme P."/>
            <person name="Eisen J.A."/>
            <person name="Garrity G."/>
            <person name="Hugenholtz P."/>
            <person name="Kyrpides N.C."/>
        </authorList>
    </citation>
    <scope>NUCLEOTIDE SEQUENCE [LARGE SCALE GENOMIC DNA]</scope>
    <source>
        <strain evidence="3 4">CGMCC 1.7271</strain>
    </source>
</reference>
<evidence type="ECO:0000256" key="1">
    <source>
        <dbReference type="SAM" id="Coils"/>
    </source>
</evidence>
<feature type="transmembrane region" description="Helical" evidence="2">
    <location>
        <begin position="339"/>
        <end position="357"/>
    </location>
</feature>
<dbReference type="Proteomes" id="UP000316167">
    <property type="component" value="Unassembled WGS sequence"/>
</dbReference>
<evidence type="ECO:0000313" key="4">
    <source>
        <dbReference type="Proteomes" id="UP000316167"/>
    </source>
</evidence>
<comment type="caution">
    <text evidence="3">The sequence shown here is derived from an EMBL/GenBank/DDBJ whole genome shotgun (WGS) entry which is preliminary data.</text>
</comment>
<dbReference type="AlphaFoldDB" id="A0A562SID4"/>
<dbReference type="EMBL" id="VLLE01000005">
    <property type="protein sequence ID" value="TWI80526.1"/>
    <property type="molecule type" value="Genomic_DNA"/>
</dbReference>
<keyword evidence="2" id="KW-1133">Transmembrane helix</keyword>
<protein>
    <submittedName>
        <fullName evidence="3">Uncharacterized protein</fullName>
    </submittedName>
</protein>
<name>A0A562SID4_9BACT</name>
<keyword evidence="2" id="KW-0472">Membrane</keyword>
<proteinExistence type="predicted"/>
<feature type="coiled-coil region" evidence="1">
    <location>
        <begin position="152"/>
        <end position="179"/>
    </location>
</feature>
<keyword evidence="1" id="KW-0175">Coiled coil</keyword>
<keyword evidence="4" id="KW-1185">Reference proteome</keyword>
<sequence length="365" mass="41182">MEHGKENFKAMMLPPYFLEVGKFILSGGNKIKRYLLTSKIVMGKSLTIGGKTFVAKKPSDNRLRVFNSFKELMANADNDAKAKYIDIVKNPELEIRFQPSTVNDLMKTSDINKYLQSMQFNVEVFHNNTRYVTRYKPNEMFAFVTFTSDKKVADKYQQVANLEKELKSFTEQAQKNAKLIYDAQKKNLSASQKQKLQEAVVTHNYTVQDFAKKLPKEIQLQVRTLNIQQLSEVVNIGVIPVIVWVVLAIVGTGATLYTATKITQLITDTVKHRNLLLSQQKNIETLLKAEELYAGGKITKEGRDNVANEVKKSNEQARTEQQNIDNRSNAGFFGEIKSVIMWAGIAVVAAKVLPSLFSNNKGGSK</sequence>